<dbReference type="EMBL" id="MLJW01000562">
    <property type="protein sequence ID" value="OIQ85178.1"/>
    <property type="molecule type" value="Genomic_DNA"/>
</dbReference>
<comment type="caution">
    <text evidence="1">The sequence shown here is derived from an EMBL/GenBank/DDBJ whole genome shotgun (WGS) entry which is preliminary data.</text>
</comment>
<dbReference type="AlphaFoldDB" id="A0A1J5QP60"/>
<dbReference type="Pfam" id="PF12915">
    <property type="entry name" value="DUF3833"/>
    <property type="match status" value="1"/>
</dbReference>
<proteinExistence type="predicted"/>
<name>A0A1J5QP60_9ZZZZ</name>
<evidence type="ECO:0000313" key="1">
    <source>
        <dbReference type="EMBL" id="OIQ85178.1"/>
    </source>
</evidence>
<sequence>MQMDDWMYLMNEHVLLNRTEMRKFGLRFASIVIAFHKP</sequence>
<organism evidence="1">
    <name type="scientific">mine drainage metagenome</name>
    <dbReference type="NCBI Taxonomy" id="410659"/>
    <lineage>
        <taxon>unclassified sequences</taxon>
        <taxon>metagenomes</taxon>
        <taxon>ecological metagenomes</taxon>
    </lineage>
</organism>
<accession>A0A1J5QP60</accession>
<reference evidence="1" key="1">
    <citation type="submission" date="2016-10" db="EMBL/GenBank/DDBJ databases">
        <title>Sequence of Gallionella enrichment culture.</title>
        <authorList>
            <person name="Poehlein A."/>
            <person name="Muehling M."/>
            <person name="Daniel R."/>
        </authorList>
    </citation>
    <scope>NUCLEOTIDE SEQUENCE</scope>
</reference>
<gene>
    <name evidence="1" type="ORF">GALL_329700</name>
</gene>
<protein>
    <submittedName>
        <fullName evidence="1">Uncharacterized protein</fullName>
    </submittedName>
</protein>
<dbReference type="InterPro" id="IPR024409">
    <property type="entry name" value="DUF3833"/>
</dbReference>